<feature type="transmembrane region" description="Helical" evidence="8">
    <location>
        <begin position="173"/>
        <end position="193"/>
    </location>
</feature>
<keyword evidence="3" id="KW-0813">Transport</keyword>
<dbReference type="InterPro" id="IPR004638">
    <property type="entry name" value="EmrB-like"/>
</dbReference>
<evidence type="ECO:0000259" key="9">
    <source>
        <dbReference type="PROSITE" id="PS50850"/>
    </source>
</evidence>
<keyword evidence="5 8" id="KW-0812">Transmembrane</keyword>
<evidence type="ECO:0000313" key="11">
    <source>
        <dbReference type="Proteomes" id="UP000322634"/>
    </source>
</evidence>
<dbReference type="SUPFAM" id="SSF103473">
    <property type="entry name" value="MFS general substrate transporter"/>
    <property type="match status" value="1"/>
</dbReference>
<dbReference type="InterPro" id="IPR020846">
    <property type="entry name" value="MFS_dom"/>
</dbReference>
<keyword evidence="11" id="KW-1185">Reference proteome</keyword>
<dbReference type="AlphaFoldDB" id="A0A5D0TVR9"/>
<sequence length="491" mass="50633">MTTTAVPQASAPTGREIRVILLGVMLAMLLAMLDNAIVGTAMPTIVRDLGGLDHMAWVVTAYTLMTAISTPVWGKLGDLFSRKTVFLTSIAVFLVGSLLSGAAWSMSALIGFRALQGLGAGGLMVGAFSIIGALVPPRERGRYQGMTAAVMAIGAIGGPLLGGVVADQLSWRWAFYLNLPLGLLAFGWSAMLLDLPATRRNVKIDYAGIGALATTIGALILAATWGGVQYAWTSGPIRGLAALAIAGAAMFVLAERRAADPVIPLRMFGSRNFTLASALSLVTGVVMFAGVLYLPLFQQTVQGASASSSGLLLLPMMIPILFTTQLVGRVMSGTGRYKIFPILGGVALTAGATWLSAVDPGTGRVATGAAMALLGLGLGLTMQLTVTIAQNSVEMTDIGAASGTVTLFRTIGGSLGIAAFGAIFTRSLDGRTPATGPAYLDAVAHGTAQIFLAVAAVSATWLTLSWLINELPLRTAPVPKPAPTPTPQPTH</sequence>
<comment type="subcellular location">
    <subcellularLocation>
        <location evidence="1">Cell membrane</location>
        <topology evidence="1">Multi-pass membrane protein</topology>
    </subcellularLocation>
</comment>
<evidence type="ECO:0000256" key="8">
    <source>
        <dbReference type="SAM" id="Phobius"/>
    </source>
</evidence>
<dbReference type="PROSITE" id="PS50850">
    <property type="entry name" value="MFS"/>
    <property type="match status" value="1"/>
</dbReference>
<accession>A0A5D0TVR9</accession>
<evidence type="ECO:0000256" key="3">
    <source>
        <dbReference type="ARBA" id="ARBA00022448"/>
    </source>
</evidence>
<dbReference type="Pfam" id="PF07690">
    <property type="entry name" value="MFS_1"/>
    <property type="match status" value="1"/>
</dbReference>
<keyword evidence="4" id="KW-1003">Cell membrane</keyword>
<evidence type="ECO:0000256" key="5">
    <source>
        <dbReference type="ARBA" id="ARBA00022692"/>
    </source>
</evidence>
<dbReference type="CDD" id="cd17502">
    <property type="entry name" value="MFS_Azr1_MDR_like"/>
    <property type="match status" value="1"/>
</dbReference>
<dbReference type="EMBL" id="VSFF01000014">
    <property type="protein sequence ID" value="TYC09500.1"/>
    <property type="molecule type" value="Genomic_DNA"/>
</dbReference>
<comment type="caution">
    <text evidence="10">The sequence shown here is derived from an EMBL/GenBank/DDBJ whole genome shotgun (WGS) entry which is preliminary data.</text>
</comment>
<proteinExistence type="inferred from homology"/>
<dbReference type="OrthoDB" id="4082704at2"/>
<feature type="transmembrane region" description="Helical" evidence="8">
    <location>
        <begin position="308"/>
        <end position="327"/>
    </location>
</feature>
<feature type="transmembrane region" description="Helical" evidence="8">
    <location>
        <begin position="85"/>
        <end position="104"/>
    </location>
</feature>
<dbReference type="RefSeq" id="WP_148354392.1">
    <property type="nucleotide sequence ID" value="NZ_JBHSBF010000024.1"/>
</dbReference>
<feature type="domain" description="Major facilitator superfamily (MFS) profile" evidence="9">
    <location>
        <begin position="20"/>
        <end position="473"/>
    </location>
</feature>
<feature type="transmembrane region" description="Helical" evidence="8">
    <location>
        <begin position="339"/>
        <end position="357"/>
    </location>
</feature>
<feature type="transmembrane region" description="Helical" evidence="8">
    <location>
        <begin position="369"/>
        <end position="389"/>
    </location>
</feature>
<dbReference type="GO" id="GO:0022857">
    <property type="term" value="F:transmembrane transporter activity"/>
    <property type="evidence" value="ECO:0007669"/>
    <property type="project" value="InterPro"/>
</dbReference>
<feature type="transmembrane region" description="Helical" evidence="8">
    <location>
        <begin position="147"/>
        <end position="167"/>
    </location>
</feature>
<dbReference type="FunFam" id="1.20.1720.10:FF:000004">
    <property type="entry name" value="EmrB/QacA family drug resistance transporter"/>
    <property type="match status" value="1"/>
</dbReference>
<dbReference type="GO" id="GO:0005886">
    <property type="term" value="C:plasma membrane"/>
    <property type="evidence" value="ECO:0007669"/>
    <property type="project" value="UniProtKB-SubCell"/>
</dbReference>
<gene>
    <name evidence="10" type="ORF">FXF65_35270</name>
</gene>
<feature type="transmembrane region" description="Helical" evidence="8">
    <location>
        <begin position="205"/>
        <end position="225"/>
    </location>
</feature>
<evidence type="ECO:0000256" key="7">
    <source>
        <dbReference type="ARBA" id="ARBA00023136"/>
    </source>
</evidence>
<comment type="similarity">
    <text evidence="2">Belongs to the major facilitator superfamily. TCR/Tet family.</text>
</comment>
<feature type="transmembrane region" description="Helical" evidence="8">
    <location>
        <begin position="54"/>
        <end position="73"/>
    </location>
</feature>
<feature type="transmembrane region" description="Helical" evidence="8">
    <location>
        <begin position="410"/>
        <end position="428"/>
    </location>
</feature>
<dbReference type="PANTHER" id="PTHR23501:SF197">
    <property type="entry name" value="COMD"/>
    <property type="match status" value="1"/>
</dbReference>
<dbReference type="PANTHER" id="PTHR23501">
    <property type="entry name" value="MAJOR FACILITATOR SUPERFAMILY"/>
    <property type="match status" value="1"/>
</dbReference>
<feature type="transmembrane region" description="Helical" evidence="8">
    <location>
        <begin position="448"/>
        <end position="468"/>
    </location>
</feature>
<dbReference type="InterPro" id="IPR011701">
    <property type="entry name" value="MFS"/>
</dbReference>
<dbReference type="NCBIfam" id="TIGR00711">
    <property type="entry name" value="efflux_EmrB"/>
    <property type="match status" value="1"/>
</dbReference>
<dbReference type="Gene3D" id="1.20.1250.20">
    <property type="entry name" value="MFS general substrate transporter like domains"/>
    <property type="match status" value="1"/>
</dbReference>
<keyword evidence="6 8" id="KW-1133">Transmembrane helix</keyword>
<feature type="transmembrane region" description="Helical" evidence="8">
    <location>
        <begin position="20"/>
        <end position="42"/>
    </location>
</feature>
<feature type="transmembrane region" description="Helical" evidence="8">
    <location>
        <begin position="237"/>
        <end position="254"/>
    </location>
</feature>
<dbReference type="Gene3D" id="1.20.1720.10">
    <property type="entry name" value="Multidrug resistance protein D"/>
    <property type="match status" value="1"/>
</dbReference>
<feature type="transmembrane region" description="Helical" evidence="8">
    <location>
        <begin position="275"/>
        <end position="296"/>
    </location>
</feature>
<evidence type="ECO:0000256" key="2">
    <source>
        <dbReference type="ARBA" id="ARBA00007520"/>
    </source>
</evidence>
<name>A0A5D0TVR9_9ACTN</name>
<reference evidence="10 11" key="1">
    <citation type="submission" date="2019-08" db="EMBL/GenBank/DDBJ databases">
        <title>Actinomadura sp. nov. CYP1-5 isolated from mountain soil.</title>
        <authorList>
            <person name="Songsumanus A."/>
            <person name="Kuncharoen N."/>
            <person name="Kudo T."/>
            <person name="Yuki M."/>
            <person name="Igarashi Y."/>
            <person name="Tanasupawat S."/>
        </authorList>
    </citation>
    <scope>NUCLEOTIDE SEQUENCE [LARGE SCALE GENOMIC DNA]</scope>
    <source>
        <strain evidence="10 11">GKU157</strain>
    </source>
</reference>
<feature type="transmembrane region" description="Helical" evidence="8">
    <location>
        <begin position="110"/>
        <end position="135"/>
    </location>
</feature>
<evidence type="ECO:0000256" key="1">
    <source>
        <dbReference type="ARBA" id="ARBA00004651"/>
    </source>
</evidence>
<protein>
    <submittedName>
        <fullName evidence="10">MFS transporter</fullName>
    </submittedName>
</protein>
<organism evidence="10 11">
    <name type="scientific">Actinomadura syzygii</name>
    <dbReference type="NCBI Taxonomy" id="1427538"/>
    <lineage>
        <taxon>Bacteria</taxon>
        <taxon>Bacillati</taxon>
        <taxon>Actinomycetota</taxon>
        <taxon>Actinomycetes</taxon>
        <taxon>Streptosporangiales</taxon>
        <taxon>Thermomonosporaceae</taxon>
        <taxon>Actinomadura</taxon>
    </lineage>
</organism>
<dbReference type="InterPro" id="IPR036259">
    <property type="entry name" value="MFS_trans_sf"/>
</dbReference>
<evidence type="ECO:0000256" key="4">
    <source>
        <dbReference type="ARBA" id="ARBA00022475"/>
    </source>
</evidence>
<keyword evidence="7 8" id="KW-0472">Membrane</keyword>
<evidence type="ECO:0000313" key="10">
    <source>
        <dbReference type="EMBL" id="TYC09500.1"/>
    </source>
</evidence>
<evidence type="ECO:0000256" key="6">
    <source>
        <dbReference type="ARBA" id="ARBA00022989"/>
    </source>
</evidence>
<dbReference type="Proteomes" id="UP000322634">
    <property type="component" value="Unassembled WGS sequence"/>
</dbReference>